<dbReference type="Proteomes" id="UP000515489">
    <property type="component" value="Chromosome"/>
</dbReference>
<feature type="signal peptide" evidence="1">
    <location>
        <begin position="1"/>
        <end position="21"/>
    </location>
</feature>
<accession>A0A7G7W4L0</accession>
<evidence type="ECO:0000313" key="4">
    <source>
        <dbReference type="Proteomes" id="UP000515489"/>
    </source>
</evidence>
<sequence>MKKILVPALLAVSLLAAPVYAGNPAAAKAASSLKAADKTYKVQPQLSTLGWVGKKVTGQHDGNVQFKDGSVLVRGNQIVGGTFVVDMNTLKVTDIKDADTNGKLVGHLRSEDFFSIDKNPTATFKITKVATLKKADAAGNNANITGDLTIKGITQSITFPAKTGVKGGLASASGTATIDRTKFDIKYGSKSFFESIGDKAIMDEFTLSFNVVAKQ</sequence>
<evidence type="ECO:0000256" key="1">
    <source>
        <dbReference type="SAM" id="SignalP"/>
    </source>
</evidence>
<protein>
    <submittedName>
        <fullName evidence="3">YceI family protein</fullName>
    </submittedName>
</protein>
<dbReference type="SUPFAM" id="SSF101874">
    <property type="entry name" value="YceI-like"/>
    <property type="match status" value="1"/>
</dbReference>
<dbReference type="PANTHER" id="PTHR34406:SF1">
    <property type="entry name" value="PROTEIN YCEI"/>
    <property type="match status" value="1"/>
</dbReference>
<proteinExistence type="predicted"/>
<feature type="domain" description="Lipid/polyisoprenoid-binding YceI-like" evidence="2">
    <location>
        <begin position="39"/>
        <end position="214"/>
    </location>
</feature>
<gene>
    <name evidence="3" type="ORF">H4317_14190</name>
</gene>
<dbReference type="SMART" id="SM00867">
    <property type="entry name" value="YceI"/>
    <property type="match status" value="1"/>
</dbReference>
<dbReference type="EMBL" id="CP060202">
    <property type="protein sequence ID" value="QNH61303.1"/>
    <property type="molecule type" value="Genomic_DNA"/>
</dbReference>
<feature type="chain" id="PRO_5028799420" evidence="1">
    <location>
        <begin position="22"/>
        <end position="215"/>
    </location>
</feature>
<dbReference type="AlphaFoldDB" id="A0A7G7W4L0"/>
<evidence type="ECO:0000259" key="2">
    <source>
        <dbReference type="SMART" id="SM00867"/>
    </source>
</evidence>
<dbReference type="RefSeq" id="WP_185887233.1">
    <property type="nucleotide sequence ID" value="NZ_CP060202.1"/>
</dbReference>
<evidence type="ECO:0000313" key="3">
    <source>
        <dbReference type="EMBL" id="QNH61303.1"/>
    </source>
</evidence>
<dbReference type="Gene3D" id="2.40.128.110">
    <property type="entry name" value="Lipid/polyisoprenoid-binding, YceI-like"/>
    <property type="match status" value="1"/>
</dbReference>
<dbReference type="InterPro" id="IPR007372">
    <property type="entry name" value="Lipid/polyisoprenoid-bd_YceI"/>
</dbReference>
<dbReference type="Pfam" id="PF04264">
    <property type="entry name" value="YceI"/>
    <property type="match status" value="1"/>
</dbReference>
<organism evidence="3 4">
    <name type="scientific">Hymenobacter sediminicola</name>
    <dbReference type="NCBI Taxonomy" id="2761579"/>
    <lineage>
        <taxon>Bacteria</taxon>
        <taxon>Pseudomonadati</taxon>
        <taxon>Bacteroidota</taxon>
        <taxon>Cytophagia</taxon>
        <taxon>Cytophagales</taxon>
        <taxon>Hymenobacteraceae</taxon>
        <taxon>Hymenobacter</taxon>
    </lineage>
</organism>
<reference evidence="3 4" key="1">
    <citation type="submission" date="2020-08" db="EMBL/GenBank/DDBJ databases">
        <title>Hymenobacter sp. S2-20-2 genome sequencing.</title>
        <authorList>
            <person name="Jin L."/>
        </authorList>
    </citation>
    <scope>NUCLEOTIDE SEQUENCE [LARGE SCALE GENOMIC DNA]</scope>
    <source>
        <strain evidence="3 4">S2-20-2</strain>
    </source>
</reference>
<dbReference type="KEGG" id="hsk:H4317_14190"/>
<keyword evidence="1" id="KW-0732">Signal</keyword>
<dbReference type="PANTHER" id="PTHR34406">
    <property type="entry name" value="PROTEIN YCEI"/>
    <property type="match status" value="1"/>
</dbReference>
<dbReference type="InterPro" id="IPR036761">
    <property type="entry name" value="TTHA0802/YceI-like_sf"/>
</dbReference>
<keyword evidence="4" id="KW-1185">Reference proteome</keyword>
<name>A0A7G7W4L0_9BACT</name>